<reference evidence="1 2" key="1">
    <citation type="journal article" date="2017" name="Genome Biol.">
        <title>New reference genome sequences of hot pepper reveal the massive evolution of plant disease-resistance genes by retroduplication.</title>
        <authorList>
            <person name="Kim S."/>
            <person name="Park J."/>
            <person name="Yeom S.I."/>
            <person name="Kim Y.M."/>
            <person name="Seo E."/>
            <person name="Kim K.T."/>
            <person name="Kim M.S."/>
            <person name="Lee J.M."/>
            <person name="Cheong K."/>
            <person name="Shin H.S."/>
            <person name="Kim S.B."/>
            <person name="Han K."/>
            <person name="Lee J."/>
            <person name="Park M."/>
            <person name="Lee H.A."/>
            <person name="Lee H.Y."/>
            <person name="Lee Y."/>
            <person name="Oh S."/>
            <person name="Lee J.H."/>
            <person name="Choi E."/>
            <person name="Choi E."/>
            <person name="Lee S.E."/>
            <person name="Jeon J."/>
            <person name="Kim H."/>
            <person name="Choi G."/>
            <person name="Song H."/>
            <person name="Lee J."/>
            <person name="Lee S.C."/>
            <person name="Kwon J.K."/>
            <person name="Lee H.Y."/>
            <person name="Koo N."/>
            <person name="Hong Y."/>
            <person name="Kim R.W."/>
            <person name="Kang W.H."/>
            <person name="Huh J.H."/>
            <person name="Kang B.C."/>
            <person name="Yang T.J."/>
            <person name="Lee Y.H."/>
            <person name="Bennetzen J.L."/>
            <person name="Choi D."/>
        </authorList>
    </citation>
    <scope>NUCLEOTIDE SEQUENCE [LARGE SCALE GENOMIC DNA]</scope>
    <source>
        <strain evidence="2">cv. PBC81</strain>
    </source>
</reference>
<proteinExistence type="predicted"/>
<organism evidence="1 2">
    <name type="scientific">Capsicum baccatum</name>
    <name type="common">Peruvian pepper</name>
    <dbReference type="NCBI Taxonomy" id="33114"/>
    <lineage>
        <taxon>Eukaryota</taxon>
        <taxon>Viridiplantae</taxon>
        <taxon>Streptophyta</taxon>
        <taxon>Embryophyta</taxon>
        <taxon>Tracheophyta</taxon>
        <taxon>Spermatophyta</taxon>
        <taxon>Magnoliopsida</taxon>
        <taxon>eudicotyledons</taxon>
        <taxon>Gunneridae</taxon>
        <taxon>Pentapetalae</taxon>
        <taxon>asterids</taxon>
        <taxon>lamiids</taxon>
        <taxon>Solanales</taxon>
        <taxon>Solanaceae</taxon>
        <taxon>Solanoideae</taxon>
        <taxon>Capsiceae</taxon>
        <taxon>Capsicum</taxon>
    </lineage>
</organism>
<gene>
    <name evidence="1" type="ORF">CQW23_24988</name>
</gene>
<dbReference type="Proteomes" id="UP000224567">
    <property type="component" value="Unassembled WGS sequence"/>
</dbReference>
<dbReference type="EMBL" id="MLFT02000010">
    <property type="protein sequence ID" value="PHT37288.1"/>
    <property type="molecule type" value="Genomic_DNA"/>
</dbReference>
<evidence type="ECO:0000313" key="1">
    <source>
        <dbReference type="EMBL" id="PHT37288.1"/>
    </source>
</evidence>
<evidence type="ECO:0000313" key="2">
    <source>
        <dbReference type="Proteomes" id="UP000224567"/>
    </source>
</evidence>
<name>A0A2G2VWC1_CAPBA</name>
<comment type="caution">
    <text evidence="1">The sequence shown here is derived from an EMBL/GenBank/DDBJ whole genome shotgun (WGS) entry which is preliminary data.</text>
</comment>
<reference evidence="2" key="2">
    <citation type="journal article" date="2017" name="J. Anim. Genet.">
        <title>Multiple reference genome sequences of hot pepper reveal the massive evolution of plant disease resistance genes by retroduplication.</title>
        <authorList>
            <person name="Kim S."/>
            <person name="Park J."/>
            <person name="Yeom S.-I."/>
            <person name="Kim Y.-M."/>
            <person name="Seo E."/>
            <person name="Kim K.-T."/>
            <person name="Kim M.-S."/>
            <person name="Lee J.M."/>
            <person name="Cheong K."/>
            <person name="Shin H.-S."/>
            <person name="Kim S.-B."/>
            <person name="Han K."/>
            <person name="Lee J."/>
            <person name="Park M."/>
            <person name="Lee H.-A."/>
            <person name="Lee H.-Y."/>
            <person name="Lee Y."/>
            <person name="Oh S."/>
            <person name="Lee J.H."/>
            <person name="Choi E."/>
            <person name="Choi E."/>
            <person name="Lee S.E."/>
            <person name="Jeon J."/>
            <person name="Kim H."/>
            <person name="Choi G."/>
            <person name="Song H."/>
            <person name="Lee J."/>
            <person name="Lee S.-C."/>
            <person name="Kwon J.-K."/>
            <person name="Lee H.-Y."/>
            <person name="Koo N."/>
            <person name="Hong Y."/>
            <person name="Kim R.W."/>
            <person name="Kang W.-H."/>
            <person name="Huh J.H."/>
            <person name="Kang B.-C."/>
            <person name="Yang T.-J."/>
            <person name="Lee Y.-H."/>
            <person name="Bennetzen J.L."/>
            <person name="Choi D."/>
        </authorList>
    </citation>
    <scope>NUCLEOTIDE SEQUENCE [LARGE SCALE GENOMIC DNA]</scope>
    <source>
        <strain evidence="2">cv. PBC81</strain>
    </source>
</reference>
<sequence>MILLKQENSKLAAASSKDVMCRSSSSNESELTLAGAAVASTDLASQISQIKSKVGLKKCKACRKACGISGVQLQMW</sequence>
<keyword evidence="2" id="KW-1185">Reference proteome</keyword>
<dbReference type="AlphaFoldDB" id="A0A2G2VWC1"/>
<accession>A0A2G2VWC1</accession>
<protein>
    <submittedName>
        <fullName evidence="1">Uncharacterized protein</fullName>
    </submittedName>
</protein>